<accession>A0A5S9IP12</accession>
<dbReference type="AlphaFoldDB" id="A0A5S9IP12"/>
<dbReference type="KEGG" id="uam:UABAM_03410"/>
<evidence type="ECO:0000313" key="1">
    <source>
        <dbReference type="EMBL" id="BBM85047.1"/>
    </source>
</evidence>
<dbReference type="EMBL" id="AP019860">
    <property type="protein sequence ID" value="BBM85047.1"/>
    <property type="molecule type" value="Genomic_DNA"/>
</dbReference>
<dbReference type="OrthoDB" id="65842at2"/>
<organism evidence="1 2">
    <name type="scientific">Uabimicrobium amorphum</name>
    <dbReference type="NCBI Taxonomy" id="2596890"/>
    <lineage>
        <taxon>Bacteria</taxon>
        <taxon>Pseudomonadati</taxon>
        <taxon>Planctomycetota</taxon>
        <taxon>Candidatus Uabimicrobiia</taxon>
        <taxon>Candidatus Uabimicrobiales</taxon>
        <taxon>Candidatus Uabimicrobiaceae</taxon>
        <taxon>Candidatus Uabimicrobium</taxon>
    </lineage>
</organism>
<dbReference type="Pfam" id="PF14124">
    <property type="entry name" value="DUF4291"/>
    <property type="match status" value="1"/>
</dbReference>
<evidence type="ECO:0008006" key="3">
    <source>
        <dbReference type="Google" id="ProtNLM"/>
    </source>
</evidence>
<proteinExistence type="predicted"/>
<protein>
    <recommendedName>
        <fullName evidence="3">DUF4291 domain-containing protein</fullName>
    </recommendedName>
</protein>
<dbReference type="InterPro" id="IPR025633">
    <property type="entry name" value="DUF4291"/>
</dbReference>
<keyword evidence="2" id="KW-1185">Reference proteome</keyword>
<name>A0A5S9IP12_UABAM</name>
<sequence length="189" mass="22584">MDERKIIALYDNKCVYVYQAFGKEIAKEALQRQVFGDHFYLDRLSWIKPSFAWILYRSHYATKPGQERILRIGISHENFKSVLRVAIPTTQDNRLFSSGKEWRKKLQKSDVRYQWDPDRDFTLQKIPRRAIQIGLQKQMLRNYARKWILCIDDVTDLAKKIQKQPSDANLWPQEKEYAIDKDLQRCLGM</sequence>
<dbReference type="RefSeq" id="WP_151969167.1">
    <property type="nucleotide sequence ID" value="NZ_AP019860.1"/>
</dbReference>
<evidence type="ECO:0000313" key="2">
    <source>
        <dbReference type="Proteomes" id="UP000326354"/>
    </source>
</evidence>
<gene>
    <name evidence="1" type="ORF">UABAM_03410</name>
</gene>
<reference evidence="1 2" key="1">
    <citation type="submission" date="2019-08" db="EMBL/GenBank/DDBJ databases">
        <title>Complete genome sequence of Candidatus Uab amorphum.</title>
        <authorList>
            <person name="Shiratori T."/>
            <person name="Suzuki S."/>
            <person name="Kakizawa Y."/>
            <person name="Ishida K."/>
        </authorList>
    </citation>
    <scope>NUCLEOTIDE SEQUENCE [LARGE SCALE GENOMIC DNA]</scope>
    <source>
        <strain evidence="1 2">SRT547</strain>
    </source>
</reference>
<dbReference type="PANTHER" id="PTHR38567:SF1">
    <property type="entry name" value="DUF4291 DOMAIN-CONTAINING PROTEIN"/>
    <property type="match status" value="1"/>
</dbReference>
<dbReference type="PANTHER" id="PTHR38567">
    <property type="entry name" value="DUF4291 DOMAIN-CONTAINING PROTEIN"/>
    <property type="match status" value="1"/>
</dbReference>
<dbReference type="Proteomes" id="UP000326354">
    <property type="component" value="Chromosome"/>
</dbReference>